<evidence type="ECO:0000259" key="1">
    <source>
        <dbReference type="Pfam" id="PF24146"/>
    </source>
</evidence>
<dbReference type="EMBL" id="SUMC01000009">
    <property type="protein sequence ID" value="TKA11269.1"/>
    <property type="molecule type" value="Genomic_DNA"/>
</dbReference>
<accession>A0A4V6WJB2</accession>
<feature type="domain" description="K1 capsule-specific polysaccharide lyase C-terminal" evidence="1">
    <location>
        <begin position="6"/>
        <end position="81"/>
    </location>
</feature>
<name>A0A4V6WJB2_9ACTN</name>
<keyword evidence="3" id="KW-1185">Reference proteome</keyword>
<gene>
    <name evidence="2" type="ORF">FCI23_13085</name>
</gene>
<reference evidence="2 3" key="1">
    <citation type="submission" date="2019-04" db="EMBL/GenBank/DDBJ databases">
        <title>Streptomyces oryziradicis sp. nov., a novel actinomycete isolated from rhizosphere soil of rice (Oryza sativa L.).</title>
        <authorList>
            <person name="Li C."/>
        </authorList>
    </citation>
    <scope>NUCLEOTIDE SEQUENCE [LARGE SCALE GENOMIC DNA]</scope>
    <source>
        <strain evidence="2 3">NEAU-C40</strain>
    </source>
</reference>
<dbReference type="Pfam" id="PF24146">
    <property type="entry name" value="K1-lyase_C"/>
    <property type="match status" value="1"/>
</dbReference>
<dbReference type="Proteomes" id="UP000305778">
    <property type="component" value="Unassembled WGS sequence"/>
</dbReference>
<dbReference type="RefSeq" id="WP_136723682.1">
    <property type="nucleotide sequence ID" value="NZ_SUMC01000009.1"/>
</dbReference>
<protein>
    <recommendedName>
        <fullName evidence="1">K1 capsule-specific polysaccharide lyase C-terminal domain-containing protein</fullName>
    </recommendedName>
</protein>
<sequence>MKEGSNAKMGTLTLNGATAVTVTTTTTAATTATTASRIFLTVQAPGGTPSGVAYVAGRTAGTSFTVKGAAGDTSTVAWLIVEPA</sequence>
<comment type="caution">
    <text evidence="2">The sequence shown here is derived from an EMBL/GenBank/DDBJ whole genome shotgun (WGS) entry which is preliminary data.</text>
</comment>
<proteinExistence type="predicted"/>
<organism evidence="2 3">
    <name type="scientific">Actinacidiphila oryziradicis</name>
    <dbReference type="NCBI Taxonomy" id="2571141"/>
    <lineage>
        <taxon>Bacteria</taxon>
        <taxon>Bacillati</taxon>
        <taxon>Actinomycetota</taxon>
        <taxon>Actinomycetes</taxon>
        <taxon>Kitasatosporales</taxon>
        <taxon>Streptomycetaceae</taxon>
        <taxon>Actinacidiphila</taxon>
    </lineage>
</organism>
<dbReference type="InterPro" id="IPR056204">
    <property type="entry name" value="K1-lyase_C"/>
</dbReference>
<dbReference type="AlphaFoldDB" id="A0A4V6WJB2"/>
<dbReference type="OrthoDB" id="3960776at2"/>
<evidence type="ECO:0000313" key="3">
    <source>
        <dbReference type="Proteomes" id="UP000305778"/>
    </source>
</evidence>
<evidence type="ECO:0000313" key="2">
    <source>
        <dbReference type="EMBL" id="TKA11269.1"/>
    </source>
</evidence>